<evidence type="ECO:0000256" key="2">
    <source>
        <dbReference type="ARBA" id="ARBA00022618"/>
    </source>
</evidence>
<feature type="modified residue" description="N6-carboxylysine" evidence="7">
    <location>
        <position position="231"/>
    </location>
</feature>
<name>A0A652YNM9_NOCGL</name>
<keyword evidence="3 7" id="KW-0133">Cell shape</keyword>
<keyword evidence="6 7" id="KW-0961">Cell wall biogenesis/degradation</keyword>
<evidence type="ECO:0000259" key="9">
    <source>
        <dbReference type="Pfam" id="PF01225"/>
    </source>
</evidence>
<accession>A0A652YNM9</accession>
<dbReference type="InterPro" id="IPR036615">
    <property type="entry name" value="Mur_ligase_C_dom_sf"/>
</dbReference>
<evidence type="ECO:0000256" key="8">
    <source>
        <dbReference type="RuleBase" id="RU004135"/>
    </source>
</evidence>
<dbReference type="NCBIfam" id="NF001126">
    <property type="entry name" value="PRK00139.1-4"/>
    <property type="match status" value="1"/>
</dbReference>
<evidence type="ECO:0000256" key="3">
    <source>
        <dbReference type="ARBA" id="ARBA00022960"/>
    </source>
</evidence>
<dbReference type="HAMAP" id="MF_00208">
    <property type="entry name" value="MurE"/>
    <property type="match status" value="1"/>
</dbReference>
<feature type="domain" description="Mur ligase N-terminal catalytic" evidence="9">
    <location>
        <begin position="39"/>
        <end position="93"/>
    </location>
</feature>
<keyword evidence="7" id="KW-0963">Cytoplasm</keyword>
<dbReference type="GO" id="GO:0000287">
    <property type="term" value="F:magnesium ion binding"/>
    <property type="evidence" value="ECO:0007669"/>
    <property type="project" value="UniProtKB-UniRule"/>
</dbReference>
<dbReference type="GO" id="GO:0009252">
    <property type="term" value="P:peptidoglycan biosynthetic process"/>
    <property type="evidence" value="ECO:0007669"/>
    <property type="project" value="UniProtKB-UniRule"/>
</dbReference>
<dbReference type="GO" id="GO:0008360">
    <property type="term" value="P:regulation of cell shape"/>
    <property type="evidence" value="ECO:0007669"/>
    <property type="project" value="UniProtKB-KW"/>
</dbReference>
<evidence type="ECO:0000256" key="4">
    <source>
        <dbReference type="ARBA" id="ARBA00022984"/>
    </source>
</evidence>
<dbReference type="Pfam" id="PF02875">
    <property type="entry name" value="Mur_ligase_C"/>
    <property type="match status" value="1"/>
</dbReference>
<dbReference type="InterPro" id="IPR004101">
    <property type="entry name" value="Mur_ligase_C"/>
</dbReference>
<dbReference type="Pfam" id="PF08245">
    <property type="entry name" value="Mur_ligase_M"/>
    <property type="match status" value="1"/>
</dbReference>
<dbReference type="Gene3D" id="3.90.190.20">
    <property type="entry name" value="Mur ligase, C-terminal domain"/>
    <property type="match status" value="1"/>
</dbReference>
<dbReference type="GO" id="GO:0016881">
    <property type="term" value="F:acid-amino acid ligase activity"/>
    <property type="evidence" value="ECO:0007669"/>
    <property type="project" value="UniProtKB-UniRule"/>
</dbReference>
<comment type="caution">
    <text evidence="7">Lacks conserved residue(s) required for the propagation of feature annotation.</text>
</comment>
<comment type="cofactor">
    <cofactor evidence="7">
        <name>Mg(2+)</name>
        <dbReference type="ChEBI" id="CHEBI:18420"/>
    </cofactor>
</comment>
<feature type="binding site" evidence="7">
    <location>
        <position position="191"/>
    </location>
    <ligand>
        <name>UDP-N-acetyl-alpha-D-muramoyl-L-alanyl-D-glutamate</name>
        <dbReference type="ChEBI" id="CHEBI:83900"/>
    </ligand>
</feature>
<feature type="binding site" evidence="7">
    <location>
        <begin position="122"/>
        <end position="128"/>
    </location>
    <ligand>
        <name>ATP</name>
        <dbReference type="ChEBI" id="CHEBI:30616"/>
    </ligand>
</feature>
<evidence type="ECO:0000256" key="6">
    <source>
        <dbReference type="ARBA" id="ARBA00023316"/>
    </source>
</evidence>
<comment type="subcellular location">
    <subcellularLocation>
        <location evidence="7 8">Cytoplasm</location>
    </subcellularLocation>
</comment>
<keyword evidence="4 7" id="KW-0573">Peptidoglycan synthesis</keyword>
<feature type="domain" description="Mur ligase central" evidence="11">
    <location>
        <begin position="120"/>
        <end position="319"/>
    </location>
</feature>
<evidence type="ECO:0000259" key="11">
    <source>
        <dbReference type="Pfam" id="PF08245"/>
    </source>
</evidence>
<keyword evidence="7" id="KW-0067">ATP-binding</keyword>
<dbReference type="SUPFAM" id="SSF53623">
    <property type="entry name" value="MurD-like peptide ligases, catalytic domain"/>
    <property type="match status" value="1"/>
</dbReference>
<evidence type="ECO:0000313" key="12">
    <source>
        <dbReference type="EMBL" id="TYQ03353.1"/>
    </source>
</evidence>
<evidence type="ECO:0000256" key="1">
    <source>
        <dbReference type="ARBA" id="ARBA00005898"/>
    </source>
</evidence>
<keyword evidence="5 7" id="KW-0131">Cell cycle</keyword>
<dbReference type="PANTHER" id="PTHR23135:SF4">
    <property type="entry name" value="UDP-N-ACETYLMURAMOYL-L-ALANYL-D-GLUTAMATE--2,6-DIAMINOPIMELATE LIGASE MURE HOMOLOG, CHLOROPLASTIC"/>
    <property type="match status" value="1"/>
</dbReference>
<dbReference type="Gene3D" id="3.40.1190.10">
    <property type="entry name" value="Mur-like, catalytic domain"/>
    <property type="match status" value="1"/>
</dbReference>
<keyword evidence="7" id="KW-0460">Magnesium</keyword>
<dbReference type="GO" id="GO:0005524">
    <property type="term" value="F:ATP binding"/>
    <property type="evidence" value="ECO:0007669"/>
    <property type="project" value="UniProtKB-UniRule"/>
</dbReference>
<dbReference type="NCBIfam" id="TIGR01085">
    <property type="entry name" value="murE"/>
    <property type="match status" value="1"/>
</dbReference>
<evidence type="ECO:0000259" key="10">
    <source>
        <dbReference type="Pfam" id="PF02875"/>
    </source>
</evidence>
<evidence type="ECO:0000256" key="5">
    <source>
        <dbReference type="ARBA" id="ARBA00023306"/>
    </source>
</evidence>
<comment type="pathway">
    <text evidence="7 8">Cell wall biogenesis; peptidoglycan biosynthesis.</text>
</comment>
<keyword evidence="2 7" id="KW-0132">Cell division</keyword>
<feature type="binding site" evidence="7">
    <location>
        <position position="45"/>
    </location>
    <ligand>
        <name>UDP-N-acetyl-alpha-D-muramoyl-L-alanyl-D-glutamate</name>
        <dbReference type="ChEBI" id="CHEBI:83900"/>
    </ligand>
</feature>
<dbReference type="PANTHER" id="PTHR23135">
    <property type="entry name" value="MUR LIGASE FAMILY MEMBER"/>
    <property type="match status" value="1"/>
</dbReference>
<dbReference type="InterPro" id="IPR013221">
    <property type="entry name" value="Mur_ligase_cen"/>
</dbReference>
<dbReference type="EMBL" id="VNIQ01000005">
    <property type="protein sequence ID" value="TYQ03353.1"/>
    <property type="molecule type" value="Genomic_DNA"/>
</dbReference>
<dbReference type="GO" id="GO:0051301">
    <property type="term" value="P:cell division"/>
    <property type="evidence" value="ECO:0007669"/>
    <property type="project" value="UniProtKB-KW"/>
</dbReference>
<dbReference type="SUPFAM" id="SSF53244">
    <property type="entry name" value="MurD-like peptide ligases, peptide-binding domain"/>
    <property type="match status" value="1"/>
</dbReference>
<dbReference type="InterPro" id="IPR000713">
    <property type="entry name" value="Mur_ligase_N"/>
</dbReference>
<dbReference type="EC" id="6.3.2.-" evidence="7"/>
<dbReference type="Pfam" id="PF01225">
    <property type="entry name" value="Mur_ligase"/>
    <property type="match status" value="1"/>
</dbReference>
<feature type="binding site" evidence="7">
    <location>
        <position position="199"/>
    </location>
    <ligand>
        <name>UDP-N-acetyl-alpha-D-muramoyl-L-alanyl-D-glutamate</name>
        <dbReference type="ChEBI" id="CHEBI:83900"/>
    </ligand>
</feature>
<sequence length="499" mass="53266">MRTVSNRPSRQPKWSLEAVAEYLGADGELLHEQGTLVVAGVCQDSRQVRPGDIYAALPGTEHHGGEFVAEAAQRGAVAVVSDRPTEILPAFVVKNPRKILGPLAAWIYGDPSTSLDVYGVTGTNGKTSTTFMLEAGLAAAGLRTGIISGICVRGPDGVSEAERTTPEACTLQRTLSAFVDNRVDAVAMEASSHGLALHRVNGTFFRVAAFTNLSRDHLDFHKTMASYFDSKAQLFLPERCARAAISVDDQYGKALAERVTVPRLTFSSLGASADVTATDIEADQTGTSFVARHGSWERKIRLRLLGCHQVDNALAAIAALRIGGVDIAAALDGIENLDTVPGRLENVEIGQNFLAFVDYVHNAGAQLRLFPYLRSLSKGKIIVVIGATGGRDPGKREPLGRNAGSHADVVVVTDEGPYHDDATALRNDVAAGARLANHAEVLIIPNRSDAIRTAVCLAKAGDIVVVAGRGNDHVMNYDGTEIVFDDRQVLERALVKYAK</sequence>
<dbReference type="Gene3D" id="3.40.1390.10">
    <property type="entry name" value="MurE/MurF, N-terminal domain"/>
    <property type="match status" value="1"/>
</dbReference>
<dbReference type="AlphaFoldDB" id="A0A652YNM9"/>
<dbReference type="InterPro" id="IPR036565">
    <property type="entry name" value="Mur-like_cat_sf"/>
</dbReference>
<comment type="PTM">
    <text evidence="7">Carboxylation is probably crucial for Mg(2+) binding and, consequently, for the gamma-phosphate positioning of ATP.</text>
</comment>
<comment type="similarity">
    <text evidence="1 7">Belongs to the MurCDEF family. MurE subfamily.</text>
</comment>
<dbReference type="InterPro" id="IPR005761">
    <property type="entry name" value="UDP-N-AcMur-Glu-dNH2Pim_ligase"/>
</dbReference>
<keyword evidence="7 12" id="KW-0436">Ligase</keyword>
<dbReference type="SUPFAM" id="SSF63418">
    <property type="entry name" value="MurE/MurF N-terminal domain"/>
    <property type="match status" value="1"/>
</dbReference>
<comment type="caution">
    <text evidence="12">The sequence shown here is derived from an EMBL/GenBank/DDBJ whole genome shotgun (WGS) entry which is preliminary data.</text>
</comment>
<dbReference type="UniPathway" id="UPA00219"/>
<feature type="domain" description="Mur ligase C-terminal" evidence="10">
    <location>
        <begin position="342"/>
        <end position="470"/>
    </location>
</feature>
<evidence type="ECO:0000256" key="7">
    <source>
        <dbReference type="HAMAP-Rule" id="MF_00208"/>
    </source>
</evidence>
<dbReference type="GO" id="GO:0005737">
    <property type="term" value="C:cytoplasm"/>
    <property type="evidence" value="ECO:0007669"/>
    <property type="project" value="UniProtKB-SubCell"/>
</dbReference>
<feature type="binding site" evidence="7">
    <location>
        <begin position="164"/>
        <end position="165"/>
    </location>
    <ligand>
        <name>UDP-N-acetyl-alpha-D-muramoyl-L-alanyl-D-glutamate</name>
        <dbReference type="ChEBI" id="CHEBI:83900"/>
    </ligand>
</feature>
<proteinExistence type="inferred from homology"/>
<dbReference type="GO" id="GO:0071555">
    <property type="term" value="P:cell wall organization"/>
    <property type="evidence" value="ECO:0007669"/>
    <property type="project" value="UniProtKB-KW"/>
</dbReference>
<keyword evidence="7" id="KW-0547">Nucleotide-binding</keyword>
<comment type="function">
    <text evidence="7">Catalyzes the addition of an amino acid to the nucleotide precursor UDP-N-acetylmuramoyl-L-alanyl-D-glutamate (UMAG) in the biosynthesis of bacterial cell-wall peptidoglycan.</text>
</comment>
<protein>
    <recommendedName>
        <fullName evidence="7">UDP-N-acetylmuramyl-tripeptide synthetase</fullName>
        <ecNumber evidence="7">6.3.2.-</ecNumber>
    </recommendedName>
    <alternativeName>
        <fullName evidence="7">UDP-MurNAc-tripeptide synthetase</fullName>
    </alternativeName>
</protein>
<dbReference type="InterPro" id="IPR035911">
    <property type="entry name" value="MurE/MurF_N"/>
</dbReference>
<gene>
    <name evidence="7" type="primary">murE</name>
    <name evidence="12" type="ORF">FNL38_105508</name>
</gene>
<organism evidence="12">
    <name type="scientific">Nocardia globerula</name>
    <dbReference type="NCBI Taxonomy" id="1818"/>
    <lineage>
        <taxon>Bacteria</taxon>
        <taxon>Bacillati</taxon>
        <taxon>Actinomycetota</taxon>
        <taxon>Actinomycetes</taxon>
        <taxon>Mycobacteriales</taxon>
        <taxon>Nocardiaceae</taxon>
        <taxon>Nocardia</taxon>
    </lineage>
</organism>
<reference evidence="12" key="1">
    <citation type="submission" date="2019-07" db="EMBL/GenBank/DDBJ databases">
        <title>Genomic Encyclopedia of Type Strains, Phase IV (KMG-IV): sequencing the most valuable type-strain genomes for metagenomic binning, comparative biology and taxonomic classification.</title>
        <authorList>
            <person name="Goeker M."/>
        </authorList>
    </citation>
    <scope>NUCLEOTIDE SEQUENCE</scope>
    <source>
        <strain evidence="12">DSM 44596</strain>
    </source>
</reference>